<evidence type="ECO:0000259" key="7">
    <source>
        <dbReference type="PROSITE" id="PS50942"/>
    </source>
</evidence>
<dbReference type="GO" id="GO:0007015">
    <property type="term" value="P:actin filament organization"/>
    <property type="evidence" value="ECO:0007669"/>
    <property type="project" value="TreeGrafter"/>
</dbReference>
<accession>A0A0V0J7M2</accession>
<sequence length="998" mass="111209">SIQALSSLPAFPLSISLSRHILPEMSTLRRTSRFSFDKELKPRILFSHLQKAINSQETPPKSKHVRAIILETFTQKSSFFLYSVIPELQVPVNEVACWKFLIVLHKVLRNGYEEAVKYDSRKINALGGLKQTWEILPGKFCLLICDLIKVILRKFAFHRRFPIIPGDLQINTKSLLDFVGRTPDNQFTLCICLMDYLEILLRFQETVFANVSKYHTLSSDARQCQLVSLVQCIQDCAALYDLTLKTLIQLHNVVSVEALAGHRQRFNAEYYQLRDFFQTANRSQYFRDLLKIPVLPENPPKVYGGLGVDGIQTLTVTENSDEQSDQRSLPSPEPQLIEINDKPAVFVENQLMVNASEPFAEVAQRQTNPFLTAAPTPLGLPSTAQHEYMLEIEMLKSEIERVQNEESNKQQQLLARIKTLEDEIKGLVQVKSAQDDEVANLSANLKEKSAAAAAADEKYKKIRDVYAKLREEHVGTLRKLGALQTQCNELQKTPGPAVDSQIADLQNQLTALQVEQISSVETRRVMEADLQEKNLALRVAEDRIGRLQVQLQEAGKAAVMEIRDRLLKAACARALEDIRSVSNLLELSEFLQCRSCPDIASTYTSKALTEIDALLKAIADCDVSPEASEPLALIVIQLVSYLCGGLINSKAIANSASAIETSDALSALCKSCTDDGTGLFTNLAGDFGEWRLNVVRTHAEALKKNLTQMECLLSECKPQVKDVNEEDLASMLEKELQNTMELVARAEQRFRDLLEQSKTLMTGIQLEVHSKILDSCTGLMAAIALLVAKARELQNEIVSEGRGAASVTEFYKRHHRWTEGLFSAAKSVGAAANMLVEFADAIVNGRDGKLEQLLVAALEISSCTTQLLVASRVKARSDSGRLAGLEDAAKEVSKMTGKVVAEANNGVSIREQSVDLEFTQLGITQARRAEMDTQVRVLELEASLAAERKKLGELRRYNYSNSAEVEKSDESNSASNEEQDLSTEDLNLSWNEDRVIYL</sequence>
<dbReference type="GO" id="GO:0080025">
    <property type="term" value="F:phosphatidylinositol-3,5-bisphosphate binding"/>
    <property type="evidence" value="ECO:0007669"/>
    <property type="project" value="TreeGrafter"/>
</dbReference>
<dbReference type="SMART" id="SM00273">
    <property type="entry name" value="ENTH"/>
    <property type="match status" value="1"/>
</dbReference>
<keyword evidence="5" id="KW-0175">Coiled coil</keyword>
<evidence type="ECO:0000256" key="6">
    <source>
        <dbReference type="SAM" id="MobiDB-lite"/>
    </source>
</evidence>
<dbReference type="Gene3D" id="1.20.1410.10">
    <property type="entry name" value="I/LWEQ domain"/>
    <property type="match status" value="1"/>
</dbReference>
<keyword evidence="4" id="KW-0009">Actin-binding</keyword>
<dbReference type="SMART" id="SM00307">
    <property type="entry name" value="ILWEQ"/>
    <property type="match status" value="1"/>
</dbReference>
<dbReference type="GO" id="GO:0051015">
    <property type="term" value="F:actin filament binding"/>
    <property type="evidence" value="ECO:0007669"/>
    <property type="project" value="TreeGrafter"/>
</dbReference>
<dbReference type="SUPFAM" id="SSF109885">
    <property type="entry name" value="I/LWEQ domain"/>
    <property type="match status" value="1"/>
</dbReference>
<evidence type="ECO:0000256" key="5">
    <source>
        <dbReference type="SAM" id="Coils"/>
    </source>
</evidence>
<comment type="similarity">
    <text evidence="2">Belongs to the SLA2 family.</text>
</comment>
<evidence type="ECO:0000259" key="8">
    <source>
        <dbReference type="PROSITE" id="PS50945"/>
    </source>
</evidence>
<dbReference type="Gene3D" id="1.25.40.90">
    <property type="match status" value="1"/>
</dbReference>
<keyword evidence="3" id="KW-0963">Cytoplasm</keyword>
<dbReference type="GO" id="GO:0035615">
    <property type="term" value="F:clathrin adaptor activity"/>
    <property type="evidence" value="ECO:0007669"/>
    <property type="project" value="TreeGrafter"/>
</dbReference>
<feature type="coiled-coil region" evidence="5">
    <location>
        <begin position="523"/>
        <end position="557"/>
    </location>
</feature>
<reference evidence="9" key="1">
    <citation type="submission" date="2016-01" db="EMBL/GenBank/DDBJ databases">
        <title>Reference transcriptome for the parasite Schistocephalus solidus: insights into the molecular evolution of parasitism.</title>
        <authorList>
            <person name="Hebert F.O."/>
            <person name="Grambauer S."/>
            <person name="Barber I."/>
            <person name="Landry C.R."/>
            <person name="Aubin-Horth N."/>
        </authorList>
    </citation>
    <scope>NUCLEOTIDE SEQUENCE</scope>
</reference>
<feature type="domain" description="I/LWEQ" evidence="8">
    <location>
        <begin position="720"/>
        <end position="962"/>
    </location>
</feature>
<dbReference type="Pfam" id="PF01608">
    <property type="entry name" value="I_LWEQ"/>
    <property type="match status" value="1"/>
</dbReference>
<evidence type="ECO:0000256" key="4">
    <source>
        <dbReference type="ARBA" id="ARBA00023203"/>
    </source>
</evidence>
<feature type="coiled-coil region" evidence="5">
    <location>
        <begin position="385"/>
        <end position="472"/>
    </location>
</feature>
<organism evidence="9">
    <name type="scientific">Schistocephalus solidus</name>
    <name type="common">Tapeworm</name>
    <dbReference type="NCBI Taxonomy" id="70667"/>
    <lineage>
        <taxon>Eukaryota</taxon>
        <taxon>Metazoa</taxon>
        <taxon>Spiralia</taxon>
        <taxon>Lophotrochozoa</taxon>
        <taxon>Platyhelminthes</taxon>
        <taxon>Cestoda</taxon>
        <taxon>Eucestoda</taxon>
        <taxon>Diphyllobothriidea</taxon>
        <taxon>Diphyllobothriidae</taxon>
        <taxon>Schistocephalus</taxon>
    </lineage>
</organism>
<dbReference type="GO" id="GO:0030136">
    <property type="term" value="C:clathrin-coated vesicle"/>
    <property type="evidence" value="ECO:0007669"/>
    <property type="project" value="TreeGrafter"/>
</dbReference>
<dbReference type="InterPro" id="IPR002558">
    <property type="entry name" value="ILWEQ_dom"/>
</dbReference>
<feature type="coiled-coil region" evidence="5">
    <location>
        <begin position="729"/>
        <end position="756"/>
    </location>
</feature>
<protein>
    <submittedName>
        <fullName evidence="9">Huntingtin-interacting protein 1</fullName>
    </submittedName>
</protein>
<comment type="subcellular location">
    <subcellularLocation>
        <location evidence="1">Cytoplasm</location>
    </subcellularLocation>
</comment>
<dbReference type="PROSITE" id="PS50942">
    <property type="entry name" value="ENTH"/>
    <property type="match status" value="1"/>
</dbReference>
<dbReference type="Gene3D" id="1.20.5.1700">
    <property type="match status" value="1"/>
</dbReference>
<dbReference type="GO" id="GO:0048268">
    <property type="term" value="P:clathrin coat assembly"/>
    <property type="evidence" value="ECO:0007669"/>
    <property type="project" value="TreeGrafter"/>
</dbReference>
<feature type="region of interest" description="Disordered" evidence="6">
    <location>
        <begin position="961"/>
        <end position="985"/>
    </location>
</feature>
<proteinExistence type="inferred from homology"/>
<dbReference type="PROSITE" id="PS50945">
    <property type="entry name" value="I_LWEQ"/>
    <property type="match status" value="1"/>
</dbReference>
<evidence type="ECO:0000256" key="1">
    <source>
        <dbReference type="ARBA" id="ARBA00004496"/>
    </source>
</evidence>
<dbReference type="Pfam" id="PF07651">
    <property type="entry name" value="ANTH"/>
    <property type="match status" value="1"/>
</dbReference>
<dbReference type="GO" id="GO:0032051">
    <property type="term" value="F:clathrin light chain binding"/>
    <property type="evidence" value="ECO:0007669"/>
    <property type="project" value="TreeGrafter"/>
</dbReference>
<dbReference type="InterPro" id="IPR008942">
    <property type="entry name" value="ENTH_VHS"/>
</dbReference>
<name>A0A0V0J7M2_SCHSO</name>
<dbReference type="FunFam" id="1.20.1410.10:FF:000006">
    <property type="entry name" value="Huntingtin interacting protein"/>
    <property type="match status" value="1"/>
</dbReference>
<dbReference type="SUPFAM" id="SSF48464">
    <property type="entry name" value="ENTH/VHS domain"/>
    <property type="match status" value="1"/>
</dbReference>
<dbReference type="InterPro" id="IPR013809">
    <property type="entry name" value="ENTH"/>
</dbReference>
<dbReference type="GO" id="GO:0006897">
    <property type="term" value="P:endocytosis"/>
    <property type="evidence" value="ECO:0007669"/>
    <property type="project" value="InterPro"/>
</dbReference>
<dbReference type="InterPro" id="IPR030224">
    <property type="entry name" value="Sla2_fam"/>
</dbReference>
<gene>
    <name evidence="9" type="primary">HIP1</name>
    <name evidence="9" type="ORF">TR102388</name>
</gene>
<dbReference type="PANTHER" id="PTHR10407:SF15">
    <property type="entry name" value="HUNTINGTIN INTERACTING PROTEIN 1"/>
    <property type="match status" value="1"/>
</dbReference>
<evidence type="ECO:0000256" key="3">
    <source>
        <dbReference type="ARBA" id="ARBA00022490"/>
    </source>
</evidence>
<evidence type="ECO:0000256" key="2">
    <source>
        <dbReference type="ARBA" id="ARBA00010135"/>
    </source>
</evidence>
<feature type="non-terminal residue" evidence="9">
    <location>
        <position position="1"/>
    </location>
</feature>
<dbReference type="EMBL" id="GEEE01001592">
    <property type="protein sequence ID" value="JAP61633.1"/>
    <property type="molecule type" value="Transcribed_RNA"/>
</dbReference>
<dbReference type="GO" id="GO:0043325">
    <property type="term" value="F:phosphatidylinositol-3,4-bisphosphate binding"/>
    <property type="evidence" value="ECO:0007669"/>
    <property type="project" value="TreeGrafter"/>
</dbReference>
<dbReference type="PANTHER" id="PTHR10407">
    <property type="entry name" value="HUNTINGTIN INTERACTING PROTEIN 1"/>
    <property type="match status" value="1"/>
</dbReference>
<feature type="domain" description="ENTH" evidence="7">
    <location>
        <begin position="37"/>
        <end position="165"/>
    </location>
</feature>
<dbReference type="InterPro" id="IPR011417">
    <property type="entry name" value="ANTH_dom"/>
</dbReference>
<dbReference type="InterPro" id="IPR035964">
    <property type="entry name" value="I/LWEQ_dom_sf"/>
</dbReference>
<dbReference type="AlphaFoldDB" id="A0A0V0J7M2"/>
<evidence type="ECO:0000313" key="9">
    <source>
        <dbReference type="EMBL" id="JAP61633.1"/>
    </source>
</evidence>
<dbReference type="GO" id="GO:0030864">
    <property type="term" value="C:cortical actin cytoskeleton"/>
    <property type="evidence" value="ECO:0007669"/>
    <property type="project" value="TreeGrafter"/>
</dbReference>